<dbReference type="AlphaFoldDB" id="A0A3D8PGP9"/>
<organism evidence="1 2">
    <name type="scientific">Oceanobacillus arenosus</name>
    <dbReference type="NCBI Taxonomy" id="1229153"/>
    <lineage>
        <taxon>Bacteria</taxon>
        <taxon>Bacillati</taxon>
        <taxon>Bacillota</taxon>
        <taxon>Bacilli</taxon>
        <taxon>Bacillales</taxon>
        <taxon>Bacillaceae</taxon>
        <taxon>Oceanobacillus</taxon>
    </lineage>
</organism>
<dbReference type="RefSeq" id="WP_115775016.1">
    <property type="nucleotide sequence ID" value="NZ_PIOC01000033.1"/>
</dbReference>
<keyword evidence="2" id="KW-1185">Reference proteome</keyword>
<name>A0A3D8PGP9_9BACI</name>
<sequence length="323" mass="38111">MNKSNSFYTYLQSQQTAQKYLLQSYKKIGIIDAEAKSYENCNPFIYYLDHGNQFFESGKKVDLFARPILYFYGMTHLLKACLLTKRPNYPESTSHLAHGVTTRKRKKRNYSFMEDEVKVQHHGLLPYFAEHLFAMKKLPFEKIKMGELLALIPEMTPLFAYGKHKKMVGVGSCNSPYLQFPMDLLDTYHLTLNAFVQRIQSHLPLIKQITHDRTTIQIELTELLKQVEMGPFFLHMYDETIYFPIHRESFYPISEITIHYLLLYNLSMLSRYETEWWGELLQLKPDLDYPFITHFLQTTAEKIPTMLEHELFTNQSNGKEIIS</sequence>
<dbReference type="Pfam" id="PF14175">
    <property type="entry name" value="YaaC"/>
    <property type="match status" value="1"/>
</dbReference>
<accession>A0A3D8PGP9</accession>
<evidence type="ECO:0000313" key="2">
    <source>
        <dbReference type="Proteomes" id="UP000257143"/>
    </source>
</evidence>
<dbReference type="Proteomes" id="UP000257143">
    <property type="component" value="Unassembled WGS sequence"/>
</dbReference>
<gene>
    <name evidence="1" type="ORF">CWR48_19735</name>
</gene>
<dbReference type="InterPro" id="IPR026988">
    <property type="entry name" value="YaaC-like"/>
</dbReference>
<dbReference type="OrthoDB" id="2380109at2"/>
<evidence type="ECO:0000313" key="1">
    <source>
        <dbReference type="EMBL" id="RDW15260.1"/>
    </source>
</evidence>
<reference evidence="2" key="1">
    <citation type="submission" date="2017-11" db="EMBL/GenBank/DDBJ databases">
        <authorList>
            <person name="Zhu W."/>
        </authorList>
    </citation>
    <scope>NUCLEOTIDE SEQUENCE [LARGE SCALE GENOMIC DNA]</scope>
    <source>
        <strain evidence="2">CAU 1183</strain>
    </source>
</reference>
<comment type="caution">
    <text evidence="1">The sequence shown here is derived from an EMBL/GenBank/DDBJ whole genome shotgun (WGS) entry which is preliminary data.</text>
</comment>
<proteinExistence type="predicted"/>
<evidence type="ECO:0008006" key="3">
    <source>
        <dbReference type="Google" id="ProtNLM"/>
    </source>
</evidence>
<dbReference type="EMBL" id="PIOC01000033">
    <property type="protein sequence ID" value="RDW15260.1"/>
    <property type="molecule type" value="Genomic_DNA"/>
</dbReference>
<protein>
    <recommendedName>
        <fullName evidence="3">YaaC family protein</fullName>
    </recommendedName>
</protein>